<evidence type="ECO:0000256" key="2">
    <source>
        <dbReference type="SAM" id="Phobius"/>
    </source>
</evidence>
<accession>A0AAN8WZ99</accession>
<reference evidence="3 4" key="1">
    <citation type="submission" date="2023-11" db="EMBL/GenBank/DDBJ databases">
        <title>Halocaridina rubra genome assembly.</title>
        <authorList>
            <person name="Smith C."/>
        </authorList>
    </citation>
    <scope>NUCLEOTIDE SEQUENCE [LARGE SCALE GENOMIC DNA]</scope>
    <source>
        <strain evidence="3">EP-1</strain>
        <tissue evidence="3">Whole</tissue>
    </source>
</reference>
<name>A0AAN8WZ99_HALRR</name>
<feature type="compositionally biased region" description="Polar residues" evidence="1">
    <location>
        <begin position="148"/>
        <end position="160"/>
    </location>
</feature>
<protein>
    <submittedName>
        <fullName evidence="3">Uncharacterized protein</fullName>
    </submittedName>
</protein>
<dbReference type="AlphaFoldDB" id="A0AAN8WZ99"/>
<sequence>MLPDKRMPPFPDISTDVPAISNILMEKCSQEIFKIIQHLETLITITLLLLFLLIMGFIFYLCKQISLNNLKNKDKNLTETSEGTQDEVGLNLHLADEITDERISEEIPMPLTEYPEIIPQTANVVYLTSVPKSLQGIQSANRPFSEYPNANLTMSKSTGKAKTKDPKPLIGHNKRSQVNDWPKLKIPSQCLATSKDPTPLISQYKRSKAIPNWYSIQENHC</sequence>
<dbReference type="Proteomes" id="UP001381693">
    <property type="component" value="Unassembled WGS sequence"/>
</dbReference>
<evidence type="ECO:0000313" key="3">
    <source>
        <dbReference type="EMBL" id="KAK7075091.1"/>
    </source>
</evidence>
<feature type="transmembrane region" description="Helical" evidence="2">
    <location>
        <begin position="42"/>
        <end position="61"/>
    </location>
</feature>
<keyword evidence="2" id="KW-0812">Transmembrane</keyword>
<proteinExistence type="predicted"/>
<keyword evidence="4" id="KW-1185">Reference proteome</keyword>
<keyword evidence="2" id="KW-1133">Transmembrane helix</keyword>
<gene>
    <name evidence="3" type="ORF">SK128_007067</name>
</gene>
<comment type="caution">
    <text evidence="3">The sequence shown here is derived from an EMBL/GenBank/DDBJ whole genome shotgun (WGS) entry which is preliminary data.</text>
</comment>
<feature type="region of interest" description="Disordered" evidence="1">
    <location>
        <begin position="148"/>
        <end position="175"/>
    </location>
</feature>
<keyword evidence="2" id="KW-0472">Membrane</keyword>
<evidence type="ECO:0000256" key="1">
    <source>
        <dbReference type="SAM" id="MobiDB-lite"/>
    </source>
</evidence>
<dbReference type="EMBL" id="JAXCGZ010011367">
    <property type="protein sequence ID" value="KAK7075091.1"/>
    <property type="molecule type" value="Genomic_DNA"/>
</dbReference>
<evidence type="ECO:0000313" key="4">
    <source>
        <dbReference type="Proteomes" id="UP001381693"/>
    </source>
</evidence>
<organism evidence="3 4">
    <name type="scientific">Halocaridina rubra</name>
    <name type="common">Hawaiian red shrimp</name>
    <dbReference type="NCBI Taxonomy" id="373956"/>
    <lineage>
        <taxon>Eukaryota</taxon>
        <taxon>Metazoa</taxon>
        <taxon>Ecdysozoa</taxon>
        <taxon>Arthropoda</taxon>
        <taxon>Crustacea</taxon>
        <taxon>Multicrustacea</taxon>
        <taxon>Malacostraca</taxon>
        <taxon>Eumalacostraca</taxon>
        <taxon>Eucarida</taxon>
        <taxon>Decapoda</taxon>
        <taxon>Pleocyemata</taxon>
        <taxon>Caridea</taxon>
        <taxon>Atyoidea</taxon>
        <taxon>Atyidae</taxon>
        <taxon>Halocaridina</taxon>
    </lineage>
</organism>